<evidence type="ECO:0000256" key="16">
    <source>
        <dbReference type="ARBA" id="ARBA00023170"/>
    </source>
</evidence>
<dbReference type="PROSITE" id="PS00109">
    <property type="entry name" value="PROTEIN_KINASE_TYR"/>
    <property type="match status" value="1"/>
</dbReference>
<dbReference type="InterPro" id="IPR036941">
    <property type="entry name" value="Rcpt_L-dom_sf"/>
</dbReference>
<evidence type="ECO:0000256" key="3">
    <source>
        <dbReference type="ARBA" id="ARBA00022553"/>
    </source>
</evidence>
<dbReference type="GO" id="GO:0005009">
    <property type="term" value="F:insulin receptor activity"/>
    <property type="evidence" value="ECO:0007669"/>
    <property type="project" value="TreeGrafter"/>
</dbReference>
<dbReference type="SUPFAM" id="SSF52058">
    <property type="entry name" value="L domain-like"/>
    <property type="match status" value="2"/>
</dbReference>
<evidence type="ECO:0000256" key="15">
    <source>
        <dbReference type="ARBA" id="ARBA00023137"/>
    </source>
</evidence>
<keyword evidence="3" id="KW-0597">Phosphoprotein</keyword>
<dbReference type="RefSeq" id="XP_030745701.1">
    <property type="nucleotide sequence ID" value="XM_030889841.1"/>
</dbReference>
<keyword evidence="12 20" id="KW-0067">ATP-binding</keyword>
<evidence type="ECO:0000256" key="11">
    <source>
        <dbReference type="ARBA" id="ARBA00022777"/>
    </source>
</evidence>
<evidence type="ECO:0000256" key="14">
    <source>
        <dbReference type="ARBA" id="ARBA00023136"/>
    </source>
</evidence>
<keyword evidence="4" id="KW-0808">Transferase</keyword>
<dbReference type="Gene3D" id="2.10.220.10">
    <property type="entry name" value="Hormone Receptor, Insulin-like Growth Factor Receptor 1, Chain A, domain 2"/>
    <property type="match status" value="1"/>
</dbReference>
<dbReference type="GO" id="GO:0005899">
    <property type="term" value="C:insulin receptor complex"/>
    <property type="evidence" value="ECO:0007669"/>
    <property type="project" value="TreeGrafter"/>
</dbReference>
<dbReference type="SMART" id="SM00060">
    <property type="entry name" value="FN3"/>
    <property type="match status" value="3"/>
</dbReference>
<evidence type="ECO:0000313" key="26">
    <source>
        <dbReference type="Proteomes" id="UP000504635"/>
    </source>
</evidence>
<feature type="domain" description="Protein kinase" evidence="24">
    <location>
        <begin position="941"/>
        <end position="1202"/>
    </location>
</feature>
<sequence>MRCHTTKFLLVSGALFLLLFLSPLSAKICDSIDVRNKIEYLNKLRNCTEITGNLNIVLIETTKSVSEYDQYVFPELTRVTGYVLFFKVKHVTSIGKLFPNLRLIRGLELFFEFSLVLYNLPNLKEIGTDKLFYIARGGVKIDKAPQLCYADTIQWRHIGNNTHLDIRDTKDDCPACPEKCNGSCWNQNSCQIFTDQCHQECLGCTENNSTTHCEVCKNYNDNGTCVAKCPSDKYIVRTTNRCISAKACSDLNNETTKFYRNKNWLIYENECRSDCPVGTKYDNTTNTCKSCGNFCVRNCTVFEINNQNAITNLYGCTHVLSPLSIVGLRTEQELEVLKQNLKWVRYIRDYLQISNNRNLKDLNFLPSLRVIDGQNTRANKTLLVYENRNLKKLWDGDYSLKINGTIGFSDNDKLCLSEIGALAKRANISYSNRDVSQNSNGVLCSIPKDESVKVNVTQINSTNVTLVWEKRDESILYYTVYYTDQYNMTADNDVCTASNWITFITFNSSAQLINLTAFTTYYYYIQIYVQDKKSETKVETFQTLADDPEAVKDFIAQAIDHHSIRLIWKEPVKTYGHLSSYTITVYREDDDPNIAQLRDYCKYSHSNKGAEVDQSDDEVVTEKPIHDPKIHSNNTETVMDATCQPEEEVNIRLQNDIWLKLCDKNSQSKYGFDDCKNYYYDRINHIGINYIGIPVQKRSGLHIQTPTHKKTSLDHEKPRVFTEIVDATRTTTIVKNLHQFSIYVFYIMACNHPVNERNLCGPVEQTFVRTKKNPSADVIPQNSVKSQVQEYDVSINWAEPKEPNALIVSYHIVYYKKEPEHSKPSRACITREEYKKERGYTLKGMPPGSYSLRLQPVSLAGPGNLTKAFDFVIKPPDSPSKFWLIFLVSFFVLIGICGLLLFLRIKYIRSRERVQLIASINPDYAGLIYIEDEWETNRDDIELRKELGKGTFGVVYYGLIKSKNMPCAVKTVTDKATVQERISFLTEASIMKEFSHAHHVIKLFGVVSRDQPPLVVMELMERGDLKEYLRRLRDSSQNFTSNEIYRMAIEIADGLAYLTSRKYVHRDLAARNCMVANDRTVKIGDFGMTRDIYENDYYKKGTRGLLPVRWMAPESLADGVFTSDSDIWSYGIVLWEIATLAEQPYQGLANEQVLQFVISEGTLERPPECPNLLWEIMHRCWEWTPRDRPTCFEVVDSLQDHVGQDFKLVSYYHSREGQEFLFTQGSSRANNPPALGAGLHQFEPRSFEDDPLNFDELPT</sequence>
<dbReference type="SUPFAM" id="SSF49265">
    <property type="entry name" value="Fibronectin type III"/>
    <property type="match status" value="2"/>
</dbReference>
<dbReference type="InterPro" id="IPR001245">
    <property type="entry name" value="Ser-Thr/Tyr_kinase_cat_dom"/>
</dbReference>
<dbReference type="GO" id="GO:0051897">
    <property type="term" value="P:positive regulation of phosphatidylinositol 3-kinase/protein kinase B signal transduction"/>
    <property type="evidence" value="ECO:0007669"/>
    <property type="project" value="TreeGrafter"/>
</dbReference>
<dbReference type="GO" id="GO:0046872">
    <property type="term" value="F:metal ion binding"/>
    <property type="evidence" value="ECO:0007669"/>
    <property type="project" value="UniProtKB-KW"/>
</dbReference>
<dbReference type="InterPro" id="IPR008266">
    <property type="entry name" value="Tyr_kinase_AS"/>
</dbReference>
<dbReference type="SMART" id="SM00219">
    <property type="entry name" value="TyrKc"/>
    <property type="match status" value="1"/>
</dbReference>
<dbReference type="KEGG" id="soy:115874628"/>
<evidence type="ECO:0000256" key="4">
    <source>
        <dbReference type="ARBA" id="ARBA00022679"/>
    </source>
</evidence>
<dbReference type="PROSITE" id="PS50853">
    <property type="entry name" value="FN3"/>
    <property type="match status" value="1"/>
</dbReference>
<evidence type="ECO:0000256" key="2">
    <source>
        <dbReference type="ARBA" id="ARBA00011902"/>
    </source>
</evidence>
<keyword evidence="9" id="KW-0677">Repeat</keyword>
<dbReference type="PROSITE" id="PS50011">
    <property type="entry name" value="PROTEIN_KINASE_DOM"/>
    <property type="match status" value="1"/>
</dbReference>
<dbReference type="GO" id="GO:0005524">
    <property type="term" value="F:ATP binding"/>
    <property type="evidence" value="ECO:0007669"/>
    <property type="project" value="UniProtKB-UniRule"/>
</dbReference>
<reference evidence="27" key="1">
    <citation type="submission" date="2025-08" db="UniProtKB">
        <authorList>
            <consortium name="RefSeq"/>
        </authorList>
    </citation>
    <scope>IDENTIFICATION</scope>
    <source>
        <tissue evidence="27">Gonads</tissue>
    </source>
</reference>
<evidence type="ECO:0000256" key="8">
    <source>
        <dbReference type="ARBA" id="ARBA00022729"/>
    </source>
</evidence>
<evidence type="ECO:0000259" key="25">
    <source>
        <dbReference type="PROSITE" id="PS50853"/>
    </source>
</evidence>
<feature type="domain" description="Fibronectin type-III" evidence="25">
    <location>
        <begin position="779"/>
        <end position="876"/>
    </location>
</feature>
<evidence type="ECO:0000256" key="5">
    <source>
        <dbReference type="ARBA" id="ARBA00022685"/>
    </source>
</evidence>
<evidence type="ECO:0000256" key="19">
    <source>
        <dbReference type="ARBA" id="ARBA00051243"/>
    </source>
</evidence>
<dbReference type="InterPro" id="IPR011009">
    <property type="entry name" value="Kinase-like_dom_sf"/>
</dbReference>
<dbReference type="SUPFAM" id="SSF57184">
    <property type="entry name" value="Growth factor receptor domain"/>
    <property type="match status" value="1"/>
</dbReference>
<keyword evidence="14 22" id="KW-0472">Membrane</keyword>
<dbReference type="InterPro" id="IPR050122">
    <property type="entry name" value="RTK"/>
</dbReference>
<gene>
    <name evidence="27" type="primary">LOC115874628</name>
</gene>
<keyword evidence="17" id="KW-0325">Glycoprotein</keyword>
<dbReference type="EC" id="2.7.10.1" evidence="2"/>
<dbReference type="SUPFAM" id="SSF56112">
    <property type="entry name" value="Protein kinase-like (PK-like)"/>
    <property type="match status" value="1"/>
</dbReference>
<evidence type="ECO:0000256" key="21">
    <source>
        <dbReference type="SAM" id="MobiDB-lite"/>
    </source>
</evidence>
<keyword evidence="8 23" id="KW-0732">Signal</keyword>
<evidence type="ECO:0000256" key="18">
    <source>
        <dbReference type="ARBA" id="ARBA00023211"/>
    </source>
</evidence>
<evidence type="ECO:0000313" key="27">
    <source>
        <dbReference type="RefSeq" id="XP_030745701.1"/>
    </source>
</evidence>
<dbReference type="GeneID" id="115874628"/>
<keyword evidence="18" id="KW-0464">Manganese</keyword>
<dbReference type="InterPro" id="IPR036116">
    <property type="entry name" value="FN3_sf"/>
</dbReference>
<keyword evidence="13 22" id="KW-1133">Transmembrane helix</keyword>
<feature type="transmembrane region" description="Helical" evidence="22">
    <location>
        <begin position="882"/>
        <end position="903"/>
    </location>
</feature>
<evidence type="ECO:0000256" key="20">
    <source>
        <dbReference type="PROSITE-ProRule" id="PRU10141"/>
    </source>
</evidence>
<evidence type="ECO:0000256" key="1">
    <source>
        <dbReference type="ARBA" id="ARBA00004479"/>
    </source>
</evidence>
<evidence type="ECO:0000256" key="7">
    <source>
        <dbReference type="ARBA" id="ARBA00022723"/>
    </source>
</evidence>
<dbReference type="InterPro" id="IPR000719">
    <property type="entry name" value="Prot_kinase_dom"/>
</dbReference>
<evidence type="ECO:0000256" key="17">
    <source>
        <dbReference type="ARBA" id="ARBA00023180"/>
    </source>
</evidence>
<keyword evidence="26" id="KW-1185">Reference proteome</keyword>
<feature type="compositionally biased region" description="Acidic residues" evidence="21">
    <location>
        <begin position="1249"/>
        <end position="1259"/>
    </location>
</feature>
<dbReference type="CDD" id="cd00064">
    <property type="entry name" value="FU"/>
    <property type="match status" value="1"/>
</dbReference>
<dbReference type="GO" id="GO:0043410">
    <property type="term" value="P:positive regulation of MAPK cascade"/>
    <property type="evidence" value="ECO:0007669"/>
    <property type="project" value="TreeGrafter"/>
</dbReference>
<dbReference type="PANTHER" id="PTHR24416">
    <property type="entry name" value="TYROSINE-PROTEIN KINASE RECEPTOR"/>
    <property type="match status" value="1"/>
</dbReference>
<keyword evidence="5" id="KW-0165">Cleavage on pair of basic residues</keyword>
<dbReference type="GO" id="GO:0030424">
    <property type="term" value="C:axon"/>
    <property type="evidence" value="ECO:0007669"/>
    <property type="project" value="TreeGrafter"/>
</dbReference>
<dbReference type="OrthoDB" id="5809444at2759"/>
<dbReference type="CDD" id="cd00063">
    <property type="entry name" value="FN3"/>
    <property type="match status" value="1"/>
</dbReference>
<dbReference type="Gene3D" id="3.80.20.20">
    <property type="entry name" value="Receptor L-domain"/>
    <property type="match status" value="2"/>
</dbReference>
<dbReference type="FunFam" id="1.10.510.10:FF:001227">
    <property type="entry name" value="Tyrosine-protein kinase receptor"/>
    <property type="match status" value="1"/>
</dbReference>
<dbReference type="InterPro" id="IPR006211">
    <property type="entry name" value="Furin-like_Cys-rich_dom"/>
</dbReference>
<evidence type="ECO:0000256" key="22">
    <source>
        <dbReference type="SAM" id="Phobius"/>
    </source>
</evidence>
<dbReference type="InParanoid" id="A0A6J2X399"/>
<dbReference type="InterPro" id="IPR020635">
    <property type="entry name" value="Tyr_kinase_cat_dom"/>
</dbReference>
<name>A0A6J2X399_SITOR</name>
<evidence type="ECO:0000256" key="9">
    <source>
        <dbReference type="ARBA" id="ARBA00022737"/>
    </source>
</evidence>
<keyword evidence="11" id="KW-0418">Kinase</keyword>
<protein>
    <recommendedName>
        <fullName evidence="2">receptor protein-tyrosine kinase</fullName>
        <ecNumber evidence="2">2.7.10.1</ecNumber>
    </recommendedName>
</protein>
<comment type="subcellular location">
    <subcellularLocation>
        <location evidence="1">Membrane</location>
        <topology evidence="1">Single-pass type I membrane protein</topology>
    </subcellularLocation>
</comment>
<keyword evidence="15" id="KW-0829">Tyrosine-protein kinase</keyword>
<feature type="signal peptide" evidence="23">
    <location>
        <begin position="1"/>
        <end position="26"/>
    </location>
</feature>
<organism evidence="26 27">
    <name type="scientific">Sitophilus oryzae</name>
    <name type="common">Rice weevil</name>
    <name type="synonym">Curculio oryzae</name>
    <dbReference type="NCBI Taxonomy" id="7048"/>
    <lineage>
        <taxon>Eukaryota</taxon>
        <taxon>Metazoa</taxon>
        <taxon>Ecdysozoa</taxon>
        <taxon>Arthropoda</taxon>
        <taxon>Hexapoda</taxon>
        <taxon>Insecta</taxon>
        <taxon>Pterygota</taxon>
        <taxon>Neoptera</taxon>
        <taxon>Endopterygota</taxon>
        <taxon>Coleoptera</taxon>
        <taxon>Polyphaga</taxon>
        <taxon>Cucujiformia</taxon>
        <taxon>Curculionidae</taxon>
        <taxon>Dryophthorinae</taxon>
        <taxon>Sitophilus</taxon>
    </lineage>
</organism>
<feature type="binding site" evidence="20">
    <location>
        <position position="970"/>
    </location>
    <ligand>
        <name>ATP</name>
        <dbReference type="ChEBI" id="CHEBI:30616"/>
    </ligand>
</feature>
<dbReference type="Gene3D" id="1.10.510.10">
    <property type="entry name" value="Transferase(Phosphotransferase) domain 1"/>
    <property type="match status" value="1"/>
</dbReference>
<comment type="catalytic activity">
    <reaction evidence="19">
        <text>L-tyrosyl-[protein] + ATP = O-phospho-L-tyrosyl-[protein] + ADP + H(+)</text>
        <dbReference type="Rhea" id="RHEA:10596"/>
        <dbReference type="Rhea" id="RHEA-COMP:10136"/>
        <dbReference type="Rhea" id="RHEA-COMP:20101"/>
        <dbReference type="ChEBI" id="CHEBI:15378"/>
        <dbReference type="ChEBI" id="CHEBI:30616"/>
        <dbReference type="ChEBI" id="CHEBI:46858"/>
        <dbReference type="ChEBI" id="CHEBI:61978"/>
        <dbReference type="ChEBI" id="CHEBI:456216"/>
        <dbReference type="EC" id="2.7.10.1"/>
    </reaction>
</comment>
<keyword evidence="16" id="KW-0675">Receptor</keyword>
<keyword evidence="10 20" id="KW-0547">Nucleotide-binding</keyword>
<feature type="chain" id="PRO_5026879372" description="receptor protein-tyrosine kinase" evidence="23">
    <location>
        <begin position="27"/>
        <end position="1259"/>
    </location>
</feature>
<dbReference type="InterPro" id="IPR006212">
    <property type="entry name" value="Furin_repeat"/>
</dbReference>
<dbReference type="PANTHER" id="PTHR24416:SF525">
    <property type="entry name" value="INSULIN-LIKE RECEPTOR"/>
    <property type="match status" value="1"/>
</dbReference>
<dbReference type="PROSITE" id="PS00107">
    <property type="entry name" value="PROTEIN_KINASE_ATP"/>
    <property type="match status" value="1"/>
</dbReference>
<dbReference type="GO" id="GO:0043560">
    <property type="term" value="F:insulin receptor substrate binding"/>
    <property type="evidence" value="ECO:0007669"/>
    <property type="project" value="TreeGrafter"/>
</dbReference>
<dbReference type="SMART" id="SM00261">
    <property type="entry name" value="FU"/>
    <property type="match status" value="1"/>
</dbReference>
<dbReference type="PRINTS" id="PR00109">
    <property type="entry name" value="TYRKINASE"/>
</dbReference>
<evidence type="ECO:0000256" key="13">
    <source>
        <dbReference type="ARBA" id="ARBA00022989"/>
    </source>
</evidence>
<evidence type="ECO:0000256" key="12">
    <source>
        <dbReference type="ARBA" id="ARBA00022840"/>
    </source>
</evidence>
<evidence type="ECO:0000256" key="6">
    <source>
        <dbReference type="ARBA" id="ARBA00022692"/>
    </source>
</evidence>
<evidence type="ECO:0000256" key="23">
    <source>
        <dbReference type="SAM" id="SignalP"/>
    </source>
</evidence>
<evidence type="ECO:0000259" key="24">
    <source>
        <dbReference type="PROSITE" id="PS50011"/>
    </source>
</evidence>
<dbReference type="InterPro" id="IPR017441">
    <property type="entry name" value="Protein_kinase_ATP_BS"/>
</dbReference>
<feature type="region of interest" description="Disordered" evidence="21">
    <location>
        <begin position="1224"/>
        <end position="1259"/>
    </location>
</feature>
<dbReference type="GO" id="GO:0042593">
    <property type="term" value="P:glucose homeostasis"/>
    <property type="evidence" value="ECO:0007669"/>
    <property type="project" value="TreeGrafter"/>
</dbReference>
<keyword evidence="7" id="KW-0479">Metal-binding</keyword>
<keyword evidence="6 22" id="KW-0812">Transmembrane</keyword>
<proteinExistence type="predicted"/>
<dbReference type="InterPro" id="IPR000494">
    <property type="entry name" value="Rcpt_L-dom"/>
</dbReference>
<dbReference type="Gene3D" id="3.30.200.20">
    <property type="entry name" value="Phosphorylase Kinase, domain 1"/>
    <property type="match status" value="1"/>
</dbReference>
<accession>A0A6J2X399</accession>
<dbReference type="Gene3D" id="2.60.40.10">
    <property type="entry name" value="Immunoglobulins"/>
    <property type="match status" value="3"/>
</dbReference>
<dbReference type="Pfam" id="PF07714">
    <property type="entry name" value="PK_Tyr_Ser-Thr"/>
    <property type="match status" value="1"/>
</dbReference>
<dbReference type="Pfam" id="PF00757">
    <property type="entry name" value="Furin-like"/>
    <property type="match status" value="1"/>
</dbReference>
<dbReference type="AlphaFoldDB" id="A0A6J2X399"/>
<dbReference type="InterPro" id="IPR009030">
    <property type="entry name" value="Growth_fac_rcpt_cys_sf"/>
</dbReference>
<dbReference type="Pfam" id="PF01030">
    <property type="entry name" value="Recep_L_domain"/>
    <property type="match status" value="2"/>
</dbReference>
<dbReference type="Proteomes" id="UP000504635">
    <property type="component" value="Unplaced"/>
</dbReference>
<dbReference type="InterPro" id="IPR013783">
    <property type="entry name" value="Ig-like_fold"/>
</dbReference>
<evidence type="ECO:0000256" key="10">
    <source>
        <dbReference type="ARBA" id="ARBA00022741"/>
    </source>
</evidence>
<dbReference type="InterPro" id="IPR003961">
    <property type="entry name" value="FN3_dom"/>
</dbReference>